<feature type="compositionally biased region" description="Polar residues" evidence="1">
    <location>
        <begin position="46"/>
        <end position="55"/>
    </location>
</feature>
<evidence type="ECO:0000313" key="2">
    <source>
        <dbReference type="EMBL" id="GFS22709.1"/>
    </source>
</evidence>
<dbReference type="AlphaFoldDB" id="A0AAV4JIU6"/>
<name>A0AAV4JIU6_9GAST</name>
<feature type="region of interest" description="Disordered" evidence="1">
    <location>
        <begin position="166"/>
        <end position="197"/>
    </location>
</feature>
<feature type="region of interest" description="Disordered" evidence="1">
    <location>
        <begin position="69"/>
        <end position="109"/>
    </location>
</feature>
<sequence length="197" mass="21337">ETVKADTVFQIPSHTSGVLDQPFQSLGVDPLASGDHHIHQPHPHQLGTSIDHSSSTNTAFSIASTDKLLSPRNIYPNKTPENLGPPPQHHPHDSIKAPRPAKQRAALSTAQPLKRSLVFALHAQASPSFGMLPVENPPPVPSSATPSFISPLPSESQTLEVQAPIKTRPMTRRTQMGKSPVLNFSNTLRKMNEKEIG</sequence>
<gene>
    <name evidence="2" type="ORF">ElyMa_001622600</name>
</gene>
<organism evidence="2 3">
    <name type="scientific">Elysia marginata</name>
    <dbReference type="NCBI Taxonomy" id="1093978"/>
    <lineage>
        <taxon>Eukaryota</taxon>
        <taxon>Metazoa</taxon>
        <taxon>Spiralia</taxon>
        <taxon>Lophotrochozoa</taxon>
        <taxon>Mollusca</taxon>
        <taxon>Gastropoda</taxon>
        <taxon>Heterobranchia</taxon>
        <taxon>Euthyneura</taxon>
        <taxon>Panpulmonata</taxon>
        <taxon>Sacoglossa</taxon>
        <taxon>Placobranchoidea</taxon>
        <taxon>Plakobranchidae</taxon>
        <taxon>Elysia</taxon>
    </lineage>
</organism>
<keyword evidence="3" id="KW-1185">Reference proteome</keyword>
<dbReference type="Proteomes" id="UP000762676">
    <property type="component" value="Unassembled WGS sequence"/>
</dbReference>
<feature type="non-terminal residue" evidence="2">
    <location>
        <position position="1"/>
    </location>
</feature>
<feature type="compositionally biased region" description="Polar residues" evidence="1">
    <location>
        <begin position="172"/>
        <end position="189"/>
    </location>
</feature>
<protein>
    <submittedName>
        <fullName evidence="2">Uncharacterized protein</fullName>
    </submittedName>
</protein>
<accession>A0AAV4JIU6</accession>
<proteinExistence type="predicted"/>
<comment type="caution">
    <text evidence="2">The sequence shown here is derived from an EMBL/GenBank/DDBJ whole genome shotgun (WGS) entry which is preliminary data.</text>
</comment>
<evidence type="ECO:0000256" key="1">
    <source>
        <dbReference type="SAM" id="MobiDB-lite"/>
    </source>
</evidence>
<reference evidence="2 3" key="1">
    <citation type="journal article" date="2021" name="Elife">
        <title>Chloroplast acquisition without the gene transfer in kleptoplastic sea slugs, Plakobranchus ocellatus.</title>
        <authorList>
            <person name="Maeda T."/>
            <person name="Takahashi S."/>
            <person name="Yoshida T."/>
            <person name="Shimamura S."/>
            <person name="Takaki Y."/>
            <person name="Nagai Y."/>
            <person name="Toyoda A."/>
            <person name="Suzuki Y."/>
            <person name="Arimoto A."/>
            <person name="Ishii H."/>
            <person name="Satoh N."/>
            <person name="Nishiyama T."/>
            <person name="Hasebe M."/>
            <person name="Maruyama T."/>
            <person name="Minagawa J."/>
            <person name="Obokata J."/>
            <person name="Shigenobu S."/>
        </authorList>
    </citation>
    <scope>NUCLEOTIDE SEQUENCE [LARGE SCALE GENOMIC DNA]</scope>
</reference>
<evidence type="ECO:0000313" key="3">
    <source>
        <dbReference type="Proteomes" id="UP000762676"/>
    </source>
</evidence>
<dbReference type="EMBL" id="BMAT01003271">
    <property type="protein sequence ID" value="GFS22709.1"/>
    <property type="molecule type" value="Genomic_DNA"/>
</dbReference>
<feature type="region of interest" description="Disordered" evidence="1">
    <location>
        <begin position="20"/>
        <end position="55"/>
    </location>
</feature>